<dbReference type="Gene3D" id="2.60.40.10">
    <property type="entry name" value="Immunoglobulins"/>
    <property type="match status" value="1"/>
</dbReference>
<name>A0A1I0WI79_9FLAO</name>
<protein>
    <recommendedName>
        <fullName evidence="3">DUF1573 domain-containing protein</fullName>
    </recommendedName>
</protein>
<dbReference type="RefSeq" id="WP_091474096.1">
    <property type="nucleotide sequence ID" value="NZ_FOJT01000002.1"/>
</dbReference>
<dbReference type="Proteomes" id="UP000199604">
    <property type="component" value="Unassembled WGS sequence"/>
</dbReference>
<gene>
    <name evidence="1" type="ORF">SAMN05660845_0763</name>
</gene>
<sequence>MIKNIMTFIAVASLLATVSCKKKEENTSIVLDANNMITSPQYPAEQTVIEPKKTMKPGEYPKIEIENSDFDFGDITQGDKVSHVFKFKNTGKSDLVILDAHASCGCTVPEWTKTPIKSGESGEVNIIFNSEGKIGKQEKTVTLRTNTEAGSEIIHFKTNINPKAGTPAKTK</sequence>
<dbReference type="OrthoDB" id="826619at2"/>
<dbReference type="InterPro" id="IPR011467">
    <property type="entry name" value="DUF1573"/>
</dbReference>
<keyword evidence="2" id="KW-1185">Reference proteome</keyword>
<evidence type="ECO:0000313" key="1">
    <source>
        <dbReference type="EMBL" id="SFA87713.1"/>
    </source>
</evidence>
<dbReference type="PANTHER" id="PTHR37833">
    <property type="entry name" value="LIPOPROTEIN-RELATED"/>
    <property type="match status" value="1"/>
</dbReference>
<dbReference type="InterPro" id="IPR013783">
    <property type="entry name" value="Ig-like_fold"/>
</dbReference>
<dbReference type="Pfam" id="PF07610">
    <property type="entry name" value="DUF1573"/>
    <property type="match status" value="1"/>
</dbReference>
<accession>A0A1I0WI79</accession>
<dbReference type="PROSITE" id="PS51257">
    <property type="entry name" value="PROKAR_LIPOPROTEIN"/>
    <property type="match status" value="1"/>
</dbReference>
<evidence type="ECO:0008006" key="3">
    <source>
        <dbReference type="Google" id="ProtNLM"/>
    </source>
</evidence>
<dbReference type="STRING" id="498292.SAMN05660845_0763"/>
<organism evidence="1 2">
    <name type="scientific">Flavobacterium swingsii</name>
    <dbReference type="NCBI Taxonomy" id="498292"/>
    <lineage>
        <taxon>Bacteria</taxon>
        <taxon>Pseudomonadati</taxon>
        <taxon>Bacteroidota</taxon>
        <taxon>Flavobacteriia</taxon>
        <taxon>Flavobacteriales</taxon>
        <taxon>Flavobacteriaceae</taxon>
        <taxon>Flavobacterium</taxon>
    </lineage>
</organism>
<reference evidence="2" key="1">
    <citation type="submission" date="2016-10" db="EMBL/GenBank/DDBJ databases">
        <authorList>
            <person name="Varghese N."/>
            <person name="Submissions S."/>
        </authorList>
    </citation>
    <scope>NUCLEOTIDE SEQUENCE [LARGE SCALE GENOMIC DNA]</scope>
    <source>
        <strain evidence="2">DSM 21789</strain>
    </source>
</reference>
<dbReference type="EMBL" id="FOJT01000002">
    <property type="protein sequence ID" value="SFA87713.1"/>
    <property type="molecule type" value="Genomic_DNA"/>
</dbReference>
<dbReference type="PANTHER" id="PTHR37833:SF1">
    <property type="entry name" value="SIGNAL PEPTIDE PROTEIN"/>
    <property type="match status" value="1"/>
</dbReference>
<evidence type="ECO:0000313" key="2">
    <source>
        <dbReference type="Proteomes" id="UP000199604"/>
    </source>
</evidence>
<dbReference type="AlphaFoldDB" id="A0A1I0WI79"/>
<proteinExistence type="predicted"/>